<name>A0A2M4DCW7_ANODA</name>
<reference evidence="1" key="1">
    <citation type="submission" date="2018-01" db="EMBL/GenBank/DDBJ databases">
        <title>An insight into the sialome of Amazonian anophelines.</title>
        <authorList>
            <person name="Ribeiro J.M."/>
            <person name="Scarpassa V."/>
            <person name="Calvo E."/>
        </authorList>
    </citation>
    <scope>NUCLEOTIDE SEQUENCE</scope>
</reference>
<sequence length="144" mass="15084">MGKPLPQSPTSQSTPNLVYLAAFAPVAASGCCSFECPGWVRFCSSGFIAGNSSTSLMLLQSVRNMVNRSIPIPQPPVGGSPYSRAVQKFSSTSWASSSPAALSAACCSNRSRCTAGSFNSVYALHTSFFITNSSNRSVMPVSAR</sequence>
<organism evidence="1">
    <name type="scientific">Anopheles darlingi</name>
    <name type="common">Mosquito</name>
    <dbReference type="NCBI Taxonomy" id="43151"/>
    <lineage>
        <taxon>Eukaryota</taxon>
        <taxon>Metazoa</taxon>
        <taxon>Ecdysozoa</taxon>
        <taxon>Arthropoda</taxon>
        <taxon>Hexapoda</taxon>
        <taxon>Insecta</taxon>
        <taxon>Pterygota</taxon>
        <taxon>Neoptera</taxon>
        <taxon>Endopterygota</taxon>
        <taxon>Diptera</taxon>
        <taxon>Nematocera</taxon>
        <taxon>Culicoidea</taxon>
        <taxon>Culicidae</taxon>
        <taxon>Anophelinae</taxon>
        <taxon>Anopheles</taxon>
    </lineage>
</organism>
<protein>
    <submittedName>
        <fullName evidence="1">Putative secreted protein</fullName>
    </submittedName>
</protein>
<dbReference type="PROSITE" id="PS51257">
    <property type="entry name" value="PROKAR_LIPOPROTEIN"/>
    <property type="match status" value="1"/>
</dbReference>
<dbReference type="AlphaFoldDB" id="A0A2M4DCW7"/>
<accession>A0A2M4DCW7</accession>
<evidence type="ECO:0000313" key="1">
    <source>
        <dbReference type="EMBL" id="MBW75386.1"/>
    </source>
</evidence>
<dbReference type="EMBL" id="GGFL01011208">
    <property type="protein sequence ID" value="MBW75386.1"/>
    <property type="molecule type" value="Transcribed_RNA"/>
</dbReference>
<proteinExistence type="predicted"/>